<dbReference type="AlphaFoldDB" id="A0A4Z0BW17"/>
<evidence type="ECO:0000313" key="2">
    <source>
        <dbReference type="Proteomes" id="UP000297564"/>
    </source>
</evidence>
<protein>
    <submittedName>
        <fullName evidence="1">Uncharacterized protein</fullName>
    </submittedName>
</protein>
<dbReference type="OrthoDB" id="9256199at2"/>
<dbReference type="RefSeq" id="WP_135284222.1">
    <property type="nucleotide sequence ID" value="NZ_SMLL01000002.1"/>
</dbReference>
<accession>A0A4Z0BW17</accession>
<sequence>MGWLDRLFTRRRLPRFADVSDGTRLRLAGACQELGEDEDRVAARLGLASPPRLLLVDEETAVIILPEQREEIAGLAKRRS</sequence>
<dbReference type="EMBL" id="SMLL01000002">
    <property type="protein sequence ID" value="TFZ03423.1"/>
    <property type="molecule type" value="Genomic_DNA"/>
</dbReference>
<keyword evidence="2" id="KW-1185">Reference proteome</keyword>
<evidence type="ECO:0000313" key="1">
    <source>
        <dbReference type="EMBL" id="TFZ03423.1"/>
    </source>
</evidence>
<comment type="caution">
    <text evidence="1">The sequence shown here is derived from an EMBL/GenBank/DDBJ whole genome shotgun (WGS) entry which is preliminary data.</text>
</comment>
<name>A0A4Z0BW17_9BURK</name>
<reference evidence="1 2" key="1">
    <citation type="submission" date="2019-03" db="EMBL/GenBank/DDBJ databases">
        <title>Ramlibacter rhizophilus CCTCC AB2015357, whole genome shotgun sequence.</title>
        <authorList>
            <person name="Zhang X."/>
            <person name="Feng G."/>
            <person name="Zhu H."/>
        </authorList>
    </citation>
    <scope>NUCLEOTIDE SEQUENCE [LARGE SCALE GENOMIC DNA]</scope>
    <source>
        <strain evidence="1 2">CCTCC AB2015357</strain>
    </source>
</reference>
<organism evidence="1 2">
    <name type="scientific">Ramlibacter rhizophilus</name>
    <dbReference type="NCBI Taxonomy" id="1781167"/>
    <lineage>
        <taxon>Bacteria</taxon>
        <taxon>Pseudomonadati</taxon>
        <taxon>Pseudomonadota</taxon>
        <taxon>Betaproteobacteria</taxon>
        <taxon>Burkholderiales</taxon>
        <taxon>Comamonadaceae</taxon>
        <taxon>Ramlibacter</taxon>
    </lineage>
</organism>
<dbReference type="Proteomes" id="UP000297564">
    <property type="component" value="Unassembled WGS sequence"/>
</dbReference>
<gene>
    <name evidence="1" type="ORF">EZ242_05950</name>
</gene>
<proteinExistence type="predicted"/>